<reference evidence="7 8" key="1">
    <citation type="journal article" date="2015" name="Antonie Van Leeuwenhoek">
        <title>Bosea vaviloviae sp. nov., a new species of slow-growing rhizobia isolated from nodules of the relict species Vavilovia formosa (Stev.) Fed.</title>
        <authorList>
            <person name="Safronova V.I."/>
            <person name="Kuznetsova I.G."/>
            <person name="Sazanova A.L."/>
            <person name="Kimeklis A.K."/>
            <person name="Belimov A.A."/>
            <person name="Andronov E.E."/>
            <person name="Pinaev A.G."/>
            <person name="Chizhevskaya E.P."/>
            <person name="Pukhaev A.R."/>
            <person name="Popov K.P."/>
            <person name="Willems A."/>
            <person name="Tikhonovich I.A."/>
        </authorList>
    </citation>
    <scope>NUCLEOTIDE SEQUENCE [LARGE SCALE GENOMIC DNA]</scope>
    <source>
        <strain evidence="7 8">Vaf18</strain>
    </source>
</reference>
<feature type="domain" description="Nitroreductase" evidence="6">
    <location>
        <begin position="6"/>
        <end position="192"/>
    </location>
</feature>
<evidence type="ECO:0000256" key="3">
    <source>
        <dbReference type="ARBA" id="ARBA00022630"/>
    </source>
</evidence>
<gene>
    <name evidence="7" type="ORF">BHK69_15965</name>
</gene>
<evidence type="ECO:0000313" key="7">
    <source>
        <dbReference type="EMBL" id="AOO84517.1"/>
    </source>
</evidence>
<dbReference type="KEGG" id="bvv:BHK69_15965"/>
<dbReference type="CDD" id="cd02136">
    <property type="entry name" value="PnbA_NfnB-like"/>
    <property type="match status" value="1"/>
</dbReference>
<evidence type="ECO:0000256" key="2">
    <source>
        <dbReference type="ARBA" id="ARBA00007118"/>
    </source>
</evidence>
<organism evidence="7 8">
    <name type="scientific">Bosea vaviloviae</name>
    <dbReference type="NCBI Taxonomy" id="1526658"/>
    <lineage>
        <taxon>Bacteria</taxon>
        <taxon>Pseudomonadati</taxon>
        <taxon>Pseudomonadota</taxon>
        <taxon>Alphaproteobacteria</taxon>
        <taxon>Hyphomicrobiales</taxon>
        <taxon>Boseaceae</taxon>
        <taxon>Bosea</taxon>
    </lineage>
</organism>
<proteinExistence type="inferred from homology"/>
<dbReference type="AlphaFoldDB" id="A0A1D7UAV8"/>
<dbReference type="Gene3D" id="3.40.109.10">
    <property type="entry name" value="NADH Oxidase"/>
    <property type="match status" value="1"/>
</dbReference>
<accession>A0A1D7UAV8</accession>
<evidence type="ECO:0000313" key="8">
    <source>
        <dbReference type="Proteomes" id="UP000094969"/>
    </source>
</evidence>
<name>A0A1D7UAV8_9HYPH</name>
<keyword evidence="3" id="KW-0285">Flavoprotein</keyword>
<dbReference type="InterPro" id="IPR029479">
    <property type="entry name" value="Nitroreductase"/>
</dbReference>
<evidence type="ECO:0000256" key="5">
    <source>
        <dbReference type="ARBA" id="ARBA00023002"/>
    </source>
</evidence>
<dbReference type="GO" id="GO:0016491">
    <property type="term" value="F:oxidoreductase activity"/>
    <property type="evidence" value="ECO:0007669"/>
    <property type="project" value="UniProtKB-KW"/>
</dbReference>
<keyword evidence="4" id="KW-0288">FMN</keyword>
<dbReference type="EMBL" id="CP017147">
    <property type="protein sequence ID" value="AOO84517.1"/>
    <property type="molecule type" value="Genomic_DNA"/>
</dbReference>
<comment type="cofactor">
    <cofactor evidence="1">
        <name>FMN</name>
        <dbReference type="ChEBI" id="CHEBI:58210"/>
    </cofactor>
</comment>
<dbReference type="InterPro" id="IPR000415">
    <property type="entry name" value="Nitroreductase-like"/>
</dbReference>
<dbReference type="PANTHER" id="PTHR43673:SF2">
    <property type="entry name" value="NITROREDUCTASE"/>
    <property type="match status" value="1"/>
</dbReference>
<keyword evidence="5" id="KW-0560">Oxidoreductase</keyword>
<dbReference type="SUPFAM" id="SSF55469">
    <property type="entry name" value="FMN-dependent nitroreductase-like"/>
    <property type="match status" value="1"/>
</dbReference>
<comment type="similarity">
    <text evidence="2">Belongs to the nitroreductase family.</text>
</comment>
<dbReference type="PANTHER" id="PTHR43673">
    <property type="entry name" value="NAD(P)H NITROREDUCTASE YDGI-RELATED"/>
    <property type="match status" value="1"/>
</dbReference>
<dbReference type="STRING" id="1526658.BHK69_15965"/>
<dbReference type="Proteomes" id="UP000094969">
    <property type="component" value="Chromosome"/>
</dbReference>
<sequence>MVEAVVNRRSVRRFLSTPVSPAVVRAILSGASRAPSGTNFQPWHVHVVTGTARERLSRAVLAAAEAGDRSDEYAYAPSPVMEPYLSRRRQVGYELYKLHGIERSDYANRKRVMLQNFEFFGAPVGLFFTMEKYLLHGSWLDCGMFMQNVMVLARAHGLETCPQQAWCEYGQVVHQQLGIPDTHILLSGMALGNSDPEAPENTLVSERVPVDQFAEFHE</sequence>
<evidence type="ECO:0000256" key="4">
    <source>
        <dbReference type="ARBA" id="ARBA00022643"/>
    </source>
</evidence>
<keyword evidence="8" id="KW-1185">Reference proteome</keyword>
<dbReference type="Pfam" id="PF00881">
    <property type="entry name" value="Nitroreductase"/>
    <property type="match status" value="1"/>
</dbReference>
<evidence type="ECO:0000259" key="6">
    <source>
        <dbReference type="Pfam" id="PF00881"/>
    </source>
</evidence>
<protein>
    <submittedName>
        <fullName evidence="7">Nitroreductase</fullName>
    </submittedName>
</protein>
<evidence type="ECO:0000256" key="1">
    <source>
        <dbReference type="ARBA" id="ARBA00001917"/>
    </source>
</evidence>